<evidence type="ECO:0000256" key="11">
    <source>
        <dbReference type="ARBA" id="ARBA00023004"/>
    </source>
</evidence>
<keyword evidence="6 14" id="KW-0349">Heme</keyword>
<evidence type="ECO:0000313" key="16">
    <source>
        <dbReference type="EMBL" id="PTU73329.1"/>
    </source>
</evidence>
<organism evidence="16 17">
    <name type="scientific">Pseudomonas mangrovi</name>
    <dbReference type="NCBI Taxonomy" id="2161748"/>
    <lineage>
        <taxon>Bacteria</taxon>
        <taxon>Pseudomonadati</taxon>
        <taxon>Pseudomonadota</taxon>
        <taxon>Gammaproteobacteria</taxon>
        <taxon>Pseudomonadales</taxon>
        <taxon>Pseudomonadaceae</taxon>
        <taxon>Pseudomonas</taxon>
    </lineage>
</organism>
<evidence type="ECO:0000256" key="9">
    <source>
        <dbReference type="ARBA" id="ARBA00022989"/>
    </source>
</evidence>
<dbReference type="RefSeq" id="WP_108107774.1">
    <property type="nucleotide sequence ID" value="NZ_QASN01000020.1"/>
</dbReference>
<keyword evidence="10" id="KW-0560">Oxidoreductase</keyword>
<evidence type="ECO:0000256" key="10">
    <source>
        <dbReference type="ARBA" id="ARBA00023002"/>
    </source>
</evidence>
<comment type="pathway">
    <text evidence="2 14">Porphyrin-containing compound metabolism; protoporphyrin-IX biosynthesis; protoporphyrin-IX from protoporphyrinogen-IX: step 1/1.</text>
</comment>
<evidence type="ECO:0000256" key="3">
    <source>
        <dbReference type="ARBA" id="ARBA00006501"/>
    </source>
</evidence>
<proteinExistence type="inferred from homology"/>
<evidence type="ECO:0000256" key="14">
    <source>
        <dbReference type="PIRNR" id="PIRNR004638"/>
    </source>
</evidence>
<dbReference type="AlphaFoldDB" id="A0A2T5P6F0"/>
<dbReference type="PIRSF" id="PIRSF004638">
    <property type="entry name" value="UCP004638"/>
    <property type="match status" value="1"/>
</dbReference>
<dbReference type="EC" id="1.3.99.-" evidence="14"/>
<accession>A0A2T5P6F0</accession>
<evidence type="ECO:0000256" key="2">
    <source>
        <dbReference type="ARBA" id="ARBA00005073"/>
    </source>
</evidence>
<feature type="transmembrane region" description="Helical" evidence="15">
    <location>
        <begin position="71"/>
        <end position="96"/>
    </location>
</feature>
<dbReference type="GO" id="GO:0070818">
    <property type="term" value="F:protoporphyrinogen oxidase activity"/>
    <property type="evidence" value="ECO:0007669"/>
    <property type="project" value="UniProtKB-UniRule"/>
</dbReference>
<keyword evidence="17" id="KW-1185">Reference proteome</keyword>
<reference evidence="16 17" key="1">
    <citation type="submission" date="2018-04" db="EMBL/GenBank/DDBJ databases">
        <title>Pseudomonas sp. nov., isolated from mangrove soil.</title>
        <authorList>
            <person name="Chen C."/>
        </authorList>
    </citation>
    <scope>NUCLEOTIDE SEQUENCE [LARGE SCALE GENOMIC DNA]</scope>
    <source>
        <strain evidence="16 17">TC-11</strain>
    </source>
</reference>
<comment type="function">
    <text evidence="14">Catalyzes the oxidation of protoporphyrinogen IX to protoporphyrin IX.</text>
</comment>
<dbReference type="PANTHER" id="PTHR40255">
    <property type="entry name" value="UPF0093 MEMBRANE PROTEIN SLR1790"/>
    <property type="match status" value="1"/>
</dbReference>
<keyword evidence="9 15" id="KW-1133">Transmembrane helix</keyword>
<feature type="transmembrane region" description="Helical" evidence="15">
    <location>
        <begin position="45"/>
        <end position="65"/>
    </location>
</feature>
<keyword evidence="7 15" id="KW-0812">Transmembrane</keyword>
<dbReference type="UniPathway" id="UPA00251">
    <property type="reaction ID" value="UER00324"/>
</dbReference>
<dbReference type="Proteomes" id="UP000244064">
    <property type="component" value="Unassembled WGS sequence"/>
</dbReference>
<dbReference type="EMBL" id="QASN01000020">
    <property type="protein sequence ID" value="PTU73329.1"/>
    <property type="molecule type" value="Genomic_DNA"/>
</dbReference>
<dbReference type="GO" id="GO:0046872">
    <property type="term" value="F:metal ion binding"/>
    <property type="evidence" value="ECO:0007669"/>
    <property type="project" value="UniProtKB-UniRule"/>
</dbReference>
<evidence type="ECO:0000256" key="13">
    <source>
        <dbReference type="ARBA" id="ARBA00048390"/>
    </source>
</evidence>
<dbReference type="Pfam" id="PF03653">
    <property type="entry name" value="UPF0093"/>
    <property type="match status" value="1"/>
</dbReference>
<keyword evidence="5 14" id="KW-1003">Cell membrane</keyword>
<evidence type="ECO:0000256" key="7">
    <source>
        <dbReference type="ARBA" id="ARBA00022692"/>
    </source>
</evidence>
<evidence type="ECO:0000256" key="1">
    <source>
        <dbReference type="ARBA" id="ARBA00004651"/>
    </source>
</evidence>
<evidence type="ECO:0000256" key="12">
    <source>
        <dbReference type="ARBA" id="ARBA00023136"/>
    </source>
</evidence>
<feature type="transmembrane region" description="Helical" evidence="15">
    <location>
        <begin position="6"/>
        <end position="24"/>
    </location>
</feature>
<evidence type="ECO:0000256" key="5">
    <source>
        <dbReference type="ARBA" id="ARBA00022475"/>
    </source>
</evidence>
<evidence type="ECO:0000256" key="8">
    <source>
        <dbReference type="ARBA" id="ARBA00022723"/>
    </source>
</evidence>
<comment type="catalytic activity">
    <reaction evidence="13 14">
        <text>protoporphyrinogen IX + 3 A = protoporphyrin IX + 3 AH2</text>
        <dbReference type="Rhea" id="RHEA:62000"/>
        <dbReference type="ChEBI" id="CHEBI:13193"/>
        <dbReference type="ChEBI" id="CHEBI:17499"/>
        <dbReference type="ChEBI" id="CHEBI:57306"/>
        <dbReference type="ChEBI" id="CHEBI:57307"/>
    </reaction>
</comment>
<evidence type="ECO:0000256" key="6">
    <source>
        <dbReference type="ARBA" id="ARBA00022617"/>
    </source>
</evidence>
<keyword evidence="8 14" id="KW-0479">Metal-binding</keyword>
<evidence type="ECO:0000256" key="4">
    <source>
        <dbReference type="ARBA" id="ARBA00017504"/>
    </source>
</evidence>
<comment type="subcellular location">
    <subcellularLocation>
        <location evidence="1">Cell membrane</location>
        <topology evidence="1">Multi-pass membrane protein</topology>
    </subcellularLocation>
</comment>
<name>A0A2T5P6F0_9PSED</name>
<dbReference type="GO" id="GO:0005886">
    <property type="term" value="C:plasma membrane"/>
    <property type="evidence" value="ECO:0007669"/>
    <property type="project" value="UniProtKB-SubCell"/>
</dbReference>
<keyword evidence="12 14" id="KW-0472">Membrane</keyword>
<comment type="similarity">
    <text evidence="3 14">Belongs to the HemJ family.</text>
</comment>
<comment type="caution">
    <text evidence="16">The sequence shown here is derived from an EMBL/GenBank/DDBJ whole genome shotgun (WGS) entry which is preliminary data.</text>
</comment>
<evidence type="ECO:0000313" key="17">
    <source>
        <dbReference type="Proteomes" id="UP000244064"/>
    </source>
</evidence>
<protein>
    <recommendedName>
        <fullName evidence="4 14">Protoporphyrinogen IX oxidase</fullName>
        <ecNumber evidence="14">1.3.99.-</ecNumber>
    </recommendedName>
</protein>
<feature type="transmembrane region" description="Helical" evidence="15">
    <location>
        <begin position="108"/>
        <end position="131"/>
    </location>
</feature>
<sequence length="135" mass="14320">MILLKLLHFATLICWCGSLLYLPALIASSVRPSAPLAGHRLNRTLFTLVATPAALLAIGSGSALFLQDQRFGNWLVAKLTLVAVLVCAHAFCGVLLLRAERQPGSRALALPSALLGGLLTLLVAAILWLVLAKPF</sequence>
<dbReference type="InterPro" id="IPR005265">
    <property type="entry name" value="HemJ-like"/>
</dbReference>
<keyword evidence="11 14" id="KW-0408">Iron</keyword>
<dbReference type="PANTHER" id="PTHR40255:SF1">
    <property type="entry name" value="PROTOPORPHYRINOGEN IX OXIDASE"/>
    <property type="match status" value="1"/>
</dbReference>
<dbReference type="GO" id="GO:0006782">
    <property type="term" value="P:protoporphyrinogen IX biosynthetic process"/>
    <property type="evidence" value="ECO:0007669"/>
    <property type="project" value="UniProtKB-UniRule"/>
</dbReference>
<dbReference type="OrthoDB" id="5770094at2"/>
<gene>
    <name evidence="16" type="ORF">DBO85_13380</name>
</gene>
<comment type="cofactor">
    <cofactor evidence="14">
        <name>heme b</name>
        <dbReference type="ChEBI" id="CHEBI:60344"/>
    </cofactor>
    <text evidence="14">Binds 1 heme b (iron(II)-protoporphyrin IX) group per subunit.</text>
</comment>
<evidence type="ECO:0000256" key="15">
    <source>
        <dbReference type="SAM" id="Phobius"/>
    </source>
</evidence>